<dbReference type="AlphaFoldDB" id="A0A1X6ZYG7"/>
<keyword evidence="1" id="KW-1133">Transmembrane helix</keyword>
<reference evidence="2 3" key="1">
    <citation type="submission" date="2017-03" db="EMBL/GenBank/DDBJ databases">
        <authorList>
            <person name="Afonso C.L."/>
            <person name="Miller P.J."/>
            <person name="Scott M.A."/>
            <person name="Spackman E."/>
            <person name="Goraichik I."/>
            <person name="Dimitrov K.M."/>
            <person name="Suarez D.L."/>
            <person name="Swayne D.E."/>
        </authorList>
    </citation>
    <scope>NUCLEOTIDE SEQUENCE [LARGE SCALE GENOMIC DNA]</scope>
    <source>
        <strain evidence="2 3">CECT 8625</strain>
    </source>
</reference>
<proteinExistence type="predicted"/>
<keyword evidence="1" id="KW-0472">Membrane</keyword>
<dbReference type="EMBL" id="FWFK01000006">
    <property type="protein sequence ID" value="SLN65059.1"/>
    <property type="molecule type" value="Genomic_DNA"/>
</dbReference>
<feature type="transmembrane region" description="Helical" evidence="1">
    <location>
        <begin position="142"/>
        <end position="166"/>
    </location>
</feature>
<feature type="transmembrane region" description="Helical" evidence="1">
    <location>
        <begin position="117"/>
        <end position="136"/>
    </location>
</feature>
<keyword evidence="1" id="KW-0812">Transmembrane</keyword>
<sequence length="196" mass="21632">MEQDVEIVGVPDRTQDVAALGGVTGITEFEELRYTGREWGFERLHTGDEIVLREEDVIEILAFNGIRHGQERWSIMRVRAGTQSRLTGPLSWRRVADADRWAPAPVEAAIFTNWIKVGCAALIVAGMTYTIFAWLLEGILSGALVTTLSSAAVSVLVIVGASIYLVRSWRQVELARKIARIQADGSMFVVGQPEGY</sequence>
<organism evidence="2 3">
    <name type="scientific">Roseivivax jejudonensis</name>
    <dbReference type="NCBI Taxonomy" id="1529041"/>
    <lineage>
        <taxon>Bacteria</taxon>
        <taxon>Pseudomonadati</taxon>
        <taxon>Pseudomonadota</taxon>
        <taxon>Alphaproteobacteria</taxon>
        <taxon>Rhodobacterales</taxon>
        <taxon>Roseobacteraceae</taxon>
        <taxon>Roseivivax</taxon>
    </lineage>
</organism>
<gene>
    <name evidence="2" type="ORF">ROJ8625_03313</name>
</gene>
<dbReference type="Proteomes" id="UP000193570">
    <property type="component" value="Unassembled WGS sequence"/>
</dbReference>
<name>A0A1X6ZYG7_9RHOB</name>
<accession>A0A1X6ZYG7</accession>
<evidence type="ECO:0000256" key="1">
    <source>
        <dbReference type="SAM" id="Phobius"/>
    </source>
</evidence>
<evidence type="ECO:0000313" key="2">
    <source>
        <dbReference type="EMBL" id="SLN65059.1"/>
    </source>
</evidence>
<evidence type="ECO:0000313" key="3">
    <source>
        <dbReference type="Proteomes" id="UP000193570"/>
    </source>
</evidence>
<protein>
    <submittedName>
        <fullName evidence="2">Uncharacterized protein</fullName>
    </submittedName>
</protein>
<dbReference type="RefSeq" id="WP_085792998.1">
    <property type="nucleotide sequence ID" value="NZ_FWFK01000006.1"/>
</dbReference>
<keyword evidence="3" id="KW-1185">Reference proteome</keyword>
<dbReference type="OrthoDB" id="7849321at2"/>